<accession>G9XUF9</accession>
<dbReference type="AlphaFoldDB" id="G9XUF9"/>
<dbReference type="PATRIC" id="fig|537010.4.peg.4299"/>
<dbReference type="Proteomes" id="UP000004416">
    <property type="component" value="Unassembled WGS sequence"/>
</dbReference>
<dbReference type="EMBL" id="AFZX01000127">
    <property type="protein sequence ID" value="EHL04717.1"/>
    <property type="molecule type" value="Genomic_DNA"/>
</dbReference>
<reference evidence="1 2" key="1">
    <citation type="submission" date="2011-08" db="EMBL/GenBank/DDBJ databases">
        <authorList>
            <person name="Weinstock G."/>
            <person name="Sodergren E."/>
            <person name="Clifton S."/>
            <person name="Fulton L."/>
            <person name="Fulton B."/>
            <person name="Courtney L."/>
            <person name="Fronick C."/>
            <person name="Harrison M."/>
            <person name="Strong C."/>
            <person name="Farmer C."/>
            <person name="Delahaunty K."/>
            <person name="Markovic C."/>
            <person name="Hall O."/>
            <person name="Minx P."/>
            <person name="Tomlinson C."/>
            <person name="Mitreva M."/>
            <person name="Hou S."/>
            <person name="Chen J."/>
            <person name="Wollam A."/>
            <person name="Pepin K.H."/>
            <person name="Johnson M."/>
            <person name="Bhonagiri V."/>
            <person name="Zhang X."/>
            <person name="Suruliraj S."/>
            <person name="Warren W."/>
            <person name="Chinwalla A."/>
            <person name="Mardis E.R."/>
            <person name="Wilson R.K."/>
        </authorList>
    </citation>
    <scope>NUCLEOTIDE SEQUENCE [LARGE SCALE GENOMIC DNA]</scope>
    <source>
        <strain evidence="1 2">DP7</strain>
    </source>
</reference>
<gene>
    <name evidence="1" type="ORF">HMPREF0322_04618</name>
</gene>
<comment type="caution">
    <text evidence="1">The sequence shown here is derived from an EMBL/GenBank/DDBJ whole genome shotgun (WGS) entry which is preliminary data.</text>
</comment>
<sequence>MALISKMPETGFVPKCDNVVVFGDRFFGLVYAGHPSHQFFKESFFEKRVGASVVKINAKLP</sequence>
<name>G9XUF9_DESHA</name>
<evidence type="ECO:0000313" key="2">
    <source>
        <dbReference type="Proteomes" id="UP000004416"/>
    </source>
</evidence>
<organism evidence="1 2">
    <name type="scientific">Desulfitobacterium hafniense DP7</name>
    <dbReference type="NCBI Taxonomy" id="537010"/>
    <lineage>
        <taxon>Bacteria</taxon>
        <taxon>Bacillati</taxon>
        <taxon>Bacillota</taxon>
        <taxon>Clostridia</taxon>
        <taxon>Eubacteriales</taxon>
        <taxon>Desulfitobacteriaceae</taxon>
        <taxon>Desulfitobacterium</taxon>
    </lineage>
</organism>
<evidence type="ECO:0000313" key="1">
    <source>
        <dbReference type="EMBL" id="EHL04717.1"/>
    </source>
</evidence>
<dbReference type="HOGENOM" id="CLU_2914940_0_0_9"/>
<proteinExistence type="predicted"/>
<protein>
    <submittedName>
        <fullName evidence="1">Uncharacterized protein</fullName>
    </submittedName>
</protein>